<proteinExistence type="inferred from homology"/>
<evidence type="ECO:0000313" key="8">
    <source>
        <dbReference type="Proteomes" id="UP000290172"/>
    </source>
</evidence>
<evidence type="ECO:0000256" key="2">
    <source>
        <dbReference type="ARBA" id="ARBA00029447"/>
    </source>
</evidence>
<dbReference type="PANTHER" id="PTHR43531">
    <property type="entry name" value="PROTEIN ICFG"/>
    <property type="match status" value="1"/>
</dbReference>
<dbReference type="GO" id="GO:0004888">
    <property type="term" value="F:transmembrane signaling receptor activity"/>
    <property type="evidence" value="ECO:0007669"/>
    <property type="project" value="TreeGrafter"/>
</dbReference>
<dbReference type="InterPro" id="IPR004089">
    <property type="entry name" value="MCPsignal_dom"/>
</dbReference>
<dbReference type="GO" id="GO:0005886">
    <property type="term" value="C:plasma membrane"/>
    <property type="evidence" value="ECO:0007669"/>
    <property type="project" value="TreeGrafter"/>
</dbReference>
<dbReference type="EMBL" id="PDKJ01000002">
    <property type="protein sequence ID" value="RXJ69664.1"/>
    <property type="molecule type" value="Genomic_DNA"/>
</dbReference>
<keyword evidence="4" id="KW-1133">Transmembrane helix</keyword>
<keyword evidence="1" id="KW-0145">Chemotaxis</keyword>
<dbReference type="SMART" id="SM00283">
    <property type="entry name" value="MA"/>
    <property type="match status" value="1"/>
</dbReference>
<evidence type="ECO:0000256" key="1">
    <source>
        <dbReference type="ARBA" id="ARBA00022500"/>
    </source>
</evidence>
<evidence type="ECO:0000256" key="3">
    <source>
        <dbReference type="PROSITE-ProRule" id="PRU00284"/>
    </source>
</evidence>
<dbReference type="InterPro" id="IPR024478">
    <property type="entry name" value="HlyB_4HB_MCP"/>
</dbReference>
<dbReference type="AlphaFoldDB" id="A0A4Q0YIN3"/>
<feature type="domain" description="HAMP" evidence="6">
    <location>
        <begin position="281"/>
        <end position="328"/>
    </location>
</feature>
<dbReference type="PANTHER" id="PTHR43531:SF11">
    <property type="entry name" value="METHYL-ACCEPTING CHEMOTAXIS PROTEIN 3"/>
    <property type="match status" value="1"/>
</dbReference>
<dbReference type="Gene3D" id="1.10.287.950">
    <property type="entry name" value="Methyl-accepting chemotaxis protein"/>
    <property type="match status" value="1"/>
</dbReference>
<evidence type="ECO:0000259" key="5">
    <source>
        <dbReference type="PROSITE" id="PS50111"/>
    </source>
</evidence>
<protein>
    <submittedName>
        <fullName evidence="7">Methyl-accepting chemotaxis protein</fullName>
    </submittedName>
</protein>
<dbReference type="RefSeq" id="WP_128978875.1">
    <property type="nucleotide sequence ID" value="NZ_PDKJ01000002.1"/>
</dbReference>
<organism evidence="7 8">
    <name type="scientific">Halarcobacter ebronensis</name>
    <dbReference type="NCBI Taxonomy" id="1462615"/>
    <lineage>
        <taxon>Bacteria</taxon>
        <taxon>Pseudomonadati</taxon>
        <taxon>Campylobacterota</taxon>
        <taxon>Epsilonproteobacteria</taxon>
        <taxon>Campylobacterales</taxon>
        <taxon>Arcobacteraceae</taxon>
        <taxon>Halarcobacter</taxon>
    </lineage>
</organism>
<feature type="domain" description="Methyl-accepting transducer" evidence="5">
    <location>
        <begin position="378"/>
        <end position="603"/>
    </location>
</feature>
<dbReference type="InterPro" id="IPR051310">
    <property type="entry name" value="MCP_chemotaxis"/>
</dbReference>
<keyword evidence="4" id="KW-0472">Membrane</keyword>
<sequence>MIKNLSIPKKLYFGFAIMILIIIIITTIGIYKVTIIDETLNEIVEVNSVKQRVAINFRGSVHDRAIAIRDLVLSKNSSDKLFVDSLTDIKKLGEFYEESAKSMEALFKKGVEIDLKEKELLKKIKSIESQTLPSISEIIKLKENNQDIQAKNILLDEVRGNITIWLKLINEFIDYEEMKNQMEIPKARQIASGFSFTMVTILLISLFIGALIAFIISNQLIKSVFKVQDGLQNFFDFLNKKTKTSSLIDLDTKDEFGKMAATINSNIDFIEKSIKRDEEFVKDIARFAKDIGSGNLSSKIEKETNTDSLLELKNILTKMQFELEQTIASSIPKLLEVLEKFKNEDFTSRFPKADSKVSQAINELGEVISKLLKNSFNVGKTLEESSDILINNVNELNISSSEAASSLEQTSAALEKIIMSVKSNSNNVSKMTNYANEVDISAKDGQKLAQNTSLAMGEIETQVNTINEAIGIIDQIAFQTNILSLNAAVEAATAGEAGKGFAVVAQEVRNLANRSAEAAKEIKMIVERATSKASYGKSIGDKMIDGYNQLLGNIDKTMNTINSIEEASKEQEYSVAQINDAIVLLEKQAQKNLLIAGQTKDIAVKTDLIAKEIVLDLGNKKF</sequence>
<dbReference type="Proteomes" id="UP000290172">
    <property type="component" value="Unassembled WGS sequence"/>
</dbReference>
<keyword evidence="3" id="KW-0807">Transducer</keyword>
<keyword evidence="4" id="KW-0812">Transmembrane</keyword>
<dbReference type="Gene3D" id="6.10.340.10">
    <property type="match status" value="1"/>
</dbReference>
<dbReference type="InterPro" id="IPR003660">
    <property type="entry name" value="HAMP_dom"/>
</dbReference>
<feature type="transmembrane region" description="Helical" evidence="4">
    <location>
        <begin position="12"/>
        <end position="31"/>
    </location>
</feature>
<dbReference type="GO" id="GO:0007165">
    <property type="term" value="P:signal transduction"/>
    <property type="evidence" value="ECO:0007669"/>
    <property type="project" value="UniProtKB-KW"/>
</dbReference>
<dbReference type="Pfam" id="PF00015">
    <property type="entry name" value="MCPsignal"/>
    <property type="match status" value="1"/>
</dbReference>
<dbReference type="PROSITE" id="PS50885">
    <property type="entry name" value="HAMP"/>
    <property type="match status" value="1"/>
</dbReference>
<evidence type="ECO:0000313" key="7">
    <source>
        <dbReference type="EMBL" id="RXJ69664.1"/>
    </source>
</evidence>
<dbReference type="SUPFAM" id="SSF58104">
    <property type="entry name" value="Methyl-accepting chemotaxis protein (MCP) signaling domain"/>
    <property type="match status" value="1"/>
</dbReference>
<feature type="transmembrane region" description="Helical" evidence="4">
    <location>
        <begin position="194"/>
        <end position="216"/>
    </location>
</feature>
<dbReference type="GO" id="GO:0006935">
    <property type="term" value="P:chemotaxis"/>
    <property type="evidence" value="ECO:0007669"/>
    <property type="project" value="UniProtKB-KW"/>
</dbReference>
<dbReference type="PROSITE" id="PS50111">
    <property type="entry name" value="CHEMOTAXIS_TRANSDUC_2"/>
    <property type="match status" value="1"/>
</dbReference>
<evidence type="ECO:0000259" key="6">
    <source>
        <dbReference type="PROSITE" id="PS50885"/>
    </source>
</evidence>
<accession>A0A4Q0YIN3</accession>
<comment type="caution">
    <text evidence="7">The sequence shown here is derived from an EMBL/GenBank/DDBJ whole genome shotgun (WGS) entry which is preliminary data.</text>
</comment>
<reference evidence="7 8" key="1">
    <citation type="submission" date="2017-10" db="EMBL/GenBank/DDBJ databases">
        <title>Genomics of the genus Arcobacter.</title>
        <authorList>
            <person name="Perez-Cataluna A."/>
            <person name="Figueras M.J."/>
        </authorList>
    </citation>
    <scope>NUCLEOTIDE SEQUENCE [LARGE SCALE GENOMIC DNA]</scope>
    <source>
        <strain evidence="7 8">CECT 8993</strain>
    </source>
</reference>
<dbReference type="Pfam" id="PF12729">
    <property type="entry name" value="4HB_MCP_1"/>
    <property type="match status" value="1"/>
</dbReference>
<comment type="similarity">
    <text evidence="2">Belongs to the methyl-accepting chemotaxis (MCP) protein family.</text>
</comment>
<gene>
    <name evidence="7" type="ORF">CRV08_02875</name>
</gene>
<evidence type="ECO:0000256" key="4">
    <source>
        <dbReference type="SAM" id="Phobius"/>
    </source>
</evidence>
<name>A0A4Q0YIN3_9BACT</name>